<organism evidence="2 3">
    <name type="scientific">Kitasatospora arboriphila</name>
    <dbReference type="NCBI Taxonomy" id="258052"/>
    <lineage>
        <taxon>Bacteria</taxon>
        <taxon>Bacillati</taxon>
        <taxon>Actinomycetota</taxon>
        <taxon>Actinomycetes</taxon>
        <taxon>Kitasatosporales</taxon>
        <taxon>Streptomycetaceae</taxon>
        <taxon>Kitasatospora</taxon>
    </lineage>
</organism>
<proteinExistence type="predicted"/>
<evidence type="ECO:0000313" key="2">
    <source>
        <dbReference type="EMBL" id="GAA1101877.1"/>
    </source>
</evidence>
<dbReference type="SUPFAM" id="SSF52540">
    <property type="entry name" value="P-loop containing nucleoside triphosphate hydrolases"/>
    <property type="match status" value="1"/>
</dbReference>
<dbReference type="PANTHER" id="PTHR43581">
    <property type="entry name" value="ATP/GTP PHOSPHATASE"/>
    <property type="match status" value="1"/>
</dbReference>
<accession>A0ABN1TUX7</accession>
<feature type="domain" description="ATPase AAA-type core" evidence="1">
    <location>
        <begin position="79"/>
        <end position="196"/>
    </location>
</feature>
<dbReference type="InterPro" id="IPR027417">
    <property type="entry name" value="P-loop_NTPase"/>
</dbReference>
<dbReference type="Gene3D" id="3.40.50.300">
    <property type="entry name" value="P-loop containing nucleotide triphosphate hydrolases"/>
    <property type="match status" value="1"/>
</dbReference>
<comment type="caution">
    <text evidence="2">The sequence shown here is derived from an EMBL/GenBank/DDBJ whole genome shotgun (WGS) entry which is preliminary data.</text>
</comment>
<dbReference type="InterPro" id="IPR051396">
    <property type="entry name" value="Bact_Antivir_Def_Nuclease"/>
</dbReference>
<dbReference type="InterPro" id="IPR003959">
    <property type="entry name" value="ATPase_AAA_core"/>
</dbReference>
<dbReference type="Pfam" id="PF13304">
    <property type="entry name" value="AAA_21"/>
    <property type="match status" value="1"/>
</dbReference>
<reference evidence="2 3" key="1">
    <citation type="journal article" date="2019" name="Int. J. Syst. Evol. Microbiol.">
        <title>The Global Catalogue of Microorganisms (GCM) 10K type strain sequencing project: providing services to taxonomists for standard genome sequencing and annotation.</title>
        <authorList>
            <consortium name="The Broad Institute Genomics Platform"/>
            <consortium name="The Broad Institute Genome Sequencing Center for Infectious Disease"/>
            <person name="Wu L."/>
            <person name="Ma J."/>
        </authorList>
    </citation>
    <scope>NUCLEOTIDE SEQUENCE [LARGE SCALE GENOMIC DNA]</scope>
    <source>
        <strain evidence="2 3">JCM 13002</strain>
    </source>
</reference>
<sequence>MRVVWPEISRGEDEPDPFFYLLDKSRSTPRTPAAVKAGFSTIGVIPTLSPLEHAERILEDETVKRNQTGRLSSRHFRNQLRMLTQAGKWEEFLKFASPWLAGIRLEKPVLKYDSSSIDVYFTEAESGVEKELVWAGDGVQIWLQLLLHIYRSAEMPTLVLDEPEVFLHADLQRRLVRLLESLNTQVILATHSTEVLAEADPRSIVWIDKSQEKAIRAPQDENLSGLNSALGTSFNLAMAKALRAKGVLFVEGKDVKILKRLANSLSLTQLSAETSLAIVPMNGYSNRDHAEAFGWFLKEFLGASVKAMVLLDRDYRADSQVAEVVKQFSAVNLRAHIWGKKELESYLILPEVIARLSGCPAGEVHSILVQVMEGMRTKITSRLIAERLTSERSSGKSVATINEDVLNEVARKWGNEDYRLATCPPKEILAGVNSELQSRKYKAVSFLAIASAATEVELDPEMTSLLRDIEGLVD</sequence>
<keyword evidence="3" id="KW-1185">Reference proteome</keyword>
<dbReference type="PANTHER" id="PTHR43581:SF4">
    <property type="entry name" value="ATP_GTP PHOSPHATASE"/>
    <property type="match status" value="1"/>
</dbReference>
<evidence type="ECO:0000313" key="3">
    <source>
        <dbReference type="Proteomes" id="UP001499987"/>
    </source>
</evidence>
<evidence type="ECO:0000259" key="1">
    <source>
        <dbReference type="Pfam" id="PF13304"/>
    </source>
</evidence>
<dbReference type="Proteomes" id="UP001499987">
    <property type="component" value="Unassembled WGS sequence"/>
</dbReference>
<dbReference type="EMBL" id="BAAALD010000055">
    <property type="protein sequence ID" value="GAA1101877.1"/>
    <property type="molecule type" value="Genomic_DNA"/>
</dbReference>
<gene>
    <name evidence="2" type="ORF">GCM10009663_50670</name>
</gene>
<protein>
    <recommendedName>
        <fullName evidence="1">ATPase AAA-type core domain-containing protein</fullName>
    </recommendedName>
</protein>
<name>A0ABN1TUX7_9ACTN</name>